<keyword evidence="2" id="KW-1185">Reference proteome</keyword>
<comment type="caution">
    <text evidence="1">The sequence shown here is derived from an EMBL/GenBank/DDBJ whole genome shotgun (WGS) entry which is preliminary data.</text>
</comment>
<dbReference type="Gene3D" id="3.90.1150.10">
    <property type="entry name" value="Aspartate Aminotransferase, domain 1"/>
    <property type="match status" value="1"/>
</dbReference>
<evidence type="ECO:0000313" key="1">
    <source>
        <dbReference type="EMBL" id="MDR7357438.1"/>
    </source>
</evidence>
<name>A0ABU2BFP1_9MICC</name>
<dbReference type="EMBL" id="JAVDYI010000001">
    <property type="protein sequence ID" value="MDR7357438.1"/>
    <property type="molecule type" value="Genomic_DNA"/>
</dbReference>
<dbReference type="Proteomes" id="UP001183817">
    <property type="component" value="Unassembled WGS sequence"/>
</dbReference>
<proteinExistence type="predicted"/>
<reference evidence="1 2" key="1">
    <citation type="submission" date="2023-07" db="EMBL/GenBank/DDBJ databases">
        <title>Sequencing the genomes of 1000 actinobacteria strains.</title>
        <authorList>
            <person name="Klenk H.-P."/>
        </authorList>
    </citation>
    <scope>NUCLEOTIDE SEQUENCE [LARGE SCALE GENOMIC DNA]</scope>
    <source>
        <strain evidence="1 2">DSM 20167</strain>
    </source>
</reference>
<protein>
    <submittedName>
        <fullName evidence="1">7-keto-8-aminopelargonate synthetase-like enzyme</fullName>
    </submittedName>
</protein>
<sequence>MTAFSFPVVAKGAARIRVQLSAAHSAEDIEDIEACVQAFIASR</sequence>
<organism evidence="1 2">
    <name type="scientific">Paeniglutamicibacter sulfureus</name>
    <dbReference type="NCBI Taxonomy" id="43666"/>
    <lineage>
        <taxon>Bacteria</taxon>
        <taxon>Bacillati</taxon>
        <taxon>Actinomycetota</taxon>
        <taxon>Actinomycetes</taxon>
        <taxon>Micrococcales</taxon>
        <taxon>Micrococcaceae</taxon>
        <taxon>Paeniglutamicibacter</taxon>
    </lineage>
</organism>
<gene>
    <name evidence="1" type="ORF">J2S64_001129</name>
</gene>
<accession>A0ABU2BFP1</accession>
<evidence type="ECO:0000313" key="2">
    <source>
        <dbReference type="Proteomes" id="UP001183817"/>
    </source>
</evidence>
<dbReference type="InterPro" id="IPR015422">
    <property type="entry name" value="PyrdxlP-dep_Trfase_small"/>
</dbReference>